<feature type="domain" description="IPT/TIG" evidence="1">
    <location>
        <begin position="31"/>
        <end position="112"/>
    </location>
</feature>
<dbReference type="Gene3D" id="2.60.40.10">
    <property type="entry name" value="Immunoglobulins"/>
    <property type="match status" value="1"/>
</dbReference>
<dbReference type="SUPFAM" id="SSF81296">
    <property type="entry name" value="E set domains"/>
    <property type="match status" value="1"/>
</dbReference>
<dbReference type="AlphaFoldDB" id="A0A644V0Z8"/>
<evidence type="ECO:0000259" key="1">
    <source>
        <dbReference type="SMART" id="SM00429"/>
    </source>
</evidence>
<dbReference type="InterPro" id="IPR002909">
    <property type="entry name" value="IPT_dom"/>
</dbReference>
<dbReference type="InterPro" id="IPR011042">
    <property type="entry name" value="6-blade_b-propeller_TolB-like"/>
</dbReference>
<dbReference type="Gene3D" id="2.40.10.500">
    <property type="match status" value="1"/>
</dbReference>
<dbReference type="SUPFAM" id="SSF101898">
    <property type="entry name" value="NHL repeat"/>
    <property type="match status" value="1"/>
</dbReference>
<sequence length="420" mass="44998">MKKLLYLLTGIVFIINTSCTDEQVEQPRKKDPVVVSINPSYGSAKDIVTILGRNFSAVKSENIVKFNGIEAVILEADPGKLQIVLPNIAEGKFNVEVTIKDTIVVGPEFTFQKSVDNGWIVQTIVGQNGVAAMKDGIGTEATCKLPTSLSFAPDGSIWFTDRGNFAIRSISTDMQVTTIAGEPSTTLFSHPWQGNFDSKGNYYVADKANHRVQKIDGVTHEVTTFATGFDDPMSLVFDANDNMYVADRDNKAIKKITPEGQTTTYPIGMTPNCLILTPGGDIVIGGSSNYTLLRLSLSTGQVTTIAGDGVKGTTYNDGEAGNPLSANIGQIFGLGCDANGTIYIADALYHVIRKFTPDSTGDYSKGTITTIAGTGTKGTKDGKALSATFNTPYAVLASADGKTLYIADTVTFLIRRMTFR</sequence>
<dbReference type="InterPro" id="IPR014756">
    <property type="entry name" value="Ig_E-set"/>
</dbReference>
<comment type="caution">
    <text evidence="2">The sequence shown here is derived from an EMBL/GenBank/DDBJ whole genome shotgun (WGS) entry which is preliminary data.</text>
</comment>
<reference evidence="2" key="1">
    <citation type="submission" date="2019-08" db="EMBL/GenBank/DDBJ databases">
        <authorList>
            <person name="Kucharzyk K."/>
            <person name="Murdoch R.W."/>
            <person name="Higgins S."/>
            <person name="Loffler F."/>
        </authorList>
    </citation>
    <scope>NUCLEOTIDE SEQUENCE</scope>
</reference>
<organism evidence="2">
    <name type="scientific">bioreactor metagenome</name>
    <dbReference type="NCBI Taxonomy" id="1076179"/>
    <lineage>
        <taxon>unclassified sequences</taxon>
        <taxon>metagenomes</taxon>
        <taxon>ecological metagenomes</taxon>
    </lineage>
</organism>
<dbReference type="SMART" id="SM00429">
    <property type="entry name" value="IPT"/>
    <property type="match status" value="1"/>
</dbReference>
<protein>
    <recommendedName>
        <fullName evidence="1">IPT/TIG domain-containing protein</fullName>
    </recommendedName>
</protein>
<dbReference type="PANTHER" id="PTHR13833">
    <property type="match status" value="1"/>
</dbReference>
<dbReference type="EMBL" id="VSSQ01000198">
    <property type="protein sequence ID" value="MPL85010.1"/>
    <property type="molecule type" value="Genomic_DNA"/>
</dbReference>
<dbReference type="InterPro" id="IPR013783">
    <property type="entry name" value="Ig-like_fold"/>
</dbReference>
<evidence type="ECO:0000313" key="2">
    <source>
        <dbReference type="EMBL" id="MPL85010.1"/>
    </source>
</evidence>
<name>A0A644V0Z8_9ZZZZ</name>
<gene>
    <name evidence="2" type="ORF">SDC9_30976</name>
</gene>
<proteinExistence type="predicted"/>
<dbReference type="CDD" id="cd00603">
    <property type="entry name" value="IPT_PCSR"/>
    <property type="match status" value="1"/>
</dbReference>
<dbReference type="PANTHER" id="PTHR13833:SF71">
    <property type="entry name" value="NHL DOMAIN-CONTAINING PROTEIN"/>
    <property type="match status" value="1"/>
</dbReference>
<dbReference type="Pfam" id="PF01833">
    <property type="entry name" value="TIG"/>
    <property type="match status" value="1"/>
</dbReference>
<dbReference type="Gene3D" id="2.120.10.30">
    <property type="entry name" value="TolB, C-terminal domain"/>
    <property type="match status" value="2"/>
</dbReference>
<accession>A0A644V0Z8</accession>